<dbReference type="AlphaFoldDB" id="A0A9D1H8L3"/>
<dbReference type="GO" id="GO:0033969">
    <property type="term" value="F:gamma-glutamyl-gamma-aminobutyrate hydrolase activity"/>
    <property type="evidence" value="ECO:0007669"/>
    <property type="project" value="TreeGrafter"/>
</dbReference>
<name>A0A9D1H8L3_9FIRM</name>
<dbReference type="Pfam" id="PF07722">
    <property type="entry name" value="Peptidase_C26"/>
    <property type="match status" value="1"/>
</dbReference>
<accession>A0A9D1H8L3</accession>
<dbReference type="EMBL" id="DVLW01000169">
    <property type="protein sequence ID" value="HIT94739.1"/>
    <property type="molecule type" value="Genomic_DNA"/>
</dbReference>
<dbReference type="InterPro" id="IPR011697">
    <property type="entry name" value="Peptidase_C26"/>
</dbReference>
<dbReference type="GO" id="GO:0005829">
    <property type="term" value="C:cytosol"/>
    <property type="evidence" value="ECO:0007669"/>
    <property type="project" value="TreeGrafter"/>
</dbReference>
<proteinExistence type="predicted"/>
<dbReference type="InterPro" id="IPR044668">
    <property type="entry name" value="PuuD-like"/>
</dbReference>
<reference evidence="1" key="2">
    <citation type="journal article" date="2021" name="PeerJ">
        <title>Extensive microbial diversity within the chicken gut microbiome revealed by metagenomics and culture.</title>
        <authorList>
            <person name="Gilroy R."/>
            <person name="Ravi A."/>
            <person name="Getino M."/>
            <person name="Pursley I."/>
            <person name="Horton D.L."/>
            <person name="Alikhan N.F."/>
            <person name="Baker D."/>
            <person name="Gharbi K."/>
            <person name="Hall N."/>
            <person name="Watson M."/>
            <person name="Adriaenssens E.M."/>
            <person name="Foster-Nyarko E."/>
            <person name="Jarju S."/>
            <person name="Secka A."/>
            <person name="Antonio M."/>
            <person name="Oren A."/>
            <person name="Chaudhuri R.R."/>
            <person name="La Ragione R."/>
            <person name="Hildebrand F."/>
            <person name="Pallen M.J."/>
        </authorList>
    </citation>
    <scope>NUCLEOTIDE SEQUENCE</scope>
    <source>
        <strain evidence="1">ChiBcec7-5410</strain>
    </source>
</reference>
<dbReference type="Proteomes" id="UP000824160">
    <property type="component" value="Unassembled WGS sequence"/>
</dbReference>
<dbReference type="SUPFAM" id="SSF52317">
    <property type="entry name" value="Class I glutamine amidotransferase-like"/>
    <property type="match status" value="1"/>
</dbReference>
<dbReference type="GO" id="GO:0006598">
    <property type="term" value="P:polyamine catabolic process"/>
    <property type="evidence" value="ECO:0007669"/>
    <property type="project" value="TreeGrafter"/>
</dbReference>
<dbReference type="PANTHER" id="PTHR43235">
    <property type="entry name" value="GLUTAMINE AMIDOTRANSFERASE PB2B2.05-RELATED"/>
    <property type="match status" value="1"/>
</dbReference>
<sequence>CVQEYASMCDALLLSGGQDVDPTWYGEEVLNDSVVIDLARDAYEMELCRAFLAAKKPIMAICRGFQLLNVVLGGTLYQDLLAQMGFIHSNAEIRHPFYAEEGSVLHRMYGEVFRVNSTHHQAVRNLGRNLRVTGRSIEGIVESYESTDPNQLIWGTQFHPERLTGAQWDERTPDFAEYFAAFVREVSMRSEKYSD</sequence>
<comment type="caution">
    <text evidence="1">The sequence shown here is derived from an EMBL/GenBank/DDBJ whole genome shotgun (WGS) entry which is preliminary data.</text>
</comment>
<evidence type="ECO:0000313" key="1">
    <source>
        <dbReference type="EMBL" id="HIT94739.1"/>
    </source>
</evidence>
<dbReference type="InterPro" id="IPR029062">
    <property type="entry name" value="Class_I_gatase-like"/>
</dbReference>
<evidence type="ECO:0000313" key="2">
    <source>
        <dbReference type="Proteomes" id="UP000824160"/>
    </source>
</evidence>
<organism evidence="1 2">
    <name type="scientific">Candidatus Faecivivens stercoripullorum</name>
    <dbReference type="NCBI Taxonomy" id="2840805"/>
    <lineage>
        <taxon>Bacteria</taxon>
        <taxon>Bacillati</taxon>
        <taxon>Bacillota</taxon>
        <taxon>Clostridia</taxon>
        <taxon>Eubacteriales</taxon>
        <taxon>Oscillospiraceae</taxon>
        <taxon>Oscillospiraceae incertae sedis</taxon>
        <taxon>Candidatus Faecivivens</taxon>
    </lineage>
</organism>
<keyword evidence="1" id="KW-0378">Hydrolase</keyword>
<dbReference type="PANTHER" id="PTHR43235:SF1">
    <property type="entry name" value="GLUTAMINE AMIDOTRANSFERASE PB2B2.05-RELATED"/>
    <property type="match status" value="1"/>
</dbReference>
<dbReference type="CDD" id="cd01745">
    <property type="entry name" value="GATase1_2"/>
    <property type="match status" value="1"/>
</dbReference>
<feature type="non-terminal residue" evidence="1">
    <location>
        <position position="1"/>
    </location>
</feature>
<dbReference type="Gene3D" id="3.40.50.880">
    <property type="match status" value="1"/>
</dbReference>
<reference evidence="1" key="1">
    <citation type="submission" date="2020-10" db="EMBL/GenBank/DDBJ databases">
        <authorList>
            <person name="Gilroy R."/>
        </authorList>
    </citation>
    <scope>NUCLEOTIDE SEQUENCE</scope>
    <source>
        <strain evidence="1">ChiBcec7-5410</strain>
    </source>
</reference>
<gene>
    <name evidence="1" type="ORF">IAC43_06105</name>
</gene>
<dbReference type="PROSITE" id="PS51273">
    <property type="entry name" value="GATASE_TYPE_1"/>
    <property type="match status" value="1"/>
</dbReference>
<protein>
    <submittedName>
        <fullName evidence="1">Gamma-glutamyl-gamma-aminobutyrate hydrolase family protein</fullName>
    </submittedName>
</protein>